<protein>
    <recommendedName>
        <fullName evidence="1">DDE-1 domain-containing protein</fullName>
    </recommendedName>
</protein>
<dbReference type="SUPFAM" id="SSF57903">
    <property type="entry name" value="FYVE/PHD zinc finger"/>
    <property type="match status" value="1"/>
</dbReference>
<feature type="domain" description="DDE-1" evidence="1">
    <location>
        <begin position="1"/>
        <end position="104"/>
    </location>
</feature>
<dbReference type="InterPro" id="IPR004875">
    <property type="entry name" value="DDE_SF_endonuclease_dom"/>
</dbReference>
<organism evidence="2 3">
    <name type="scientific">Dryococelus australis</name>
    <dbReference type="NCBI Taxonomy" id="614101"/>
    <lineage>
        <taxon>Eukaryota</taxon>
        <taxon>Metazoa</taxon>
        <taxon>Ecdysozoa</taxon>
        <taxon>Arthropoda</taxon>
        <taxon>Hexapoda</taxon>
        <taxon>Insecta</taxon>
        <taxon>Pterygota</taxon>
        <taxon>Neoptera</taxon>
        <taxon>Polyneoptera</taxon>
        <taxon>Phasmatodea</taxon>
        <taxon>Verophasmatodea</taxon>
        <taxon>Anareolatae</taxon>
        <taxon>Phasmatidae</taxon>
        <taxon>Eurycanthinae</taxon>
        <taxon>Dryococelus</taxon>
    </lineage>
</organism>
<evidence type="ECO:0000259" key="1">
    <source>
        <dbReference type="Pfam" id="PF03184"/>
    </source>
</evidence>
<comment type="caution">
    <text evidence="2">The sequence shown here is derived from an EMBL/GenBank/DDBJ whole genome shotgun (WGS) entry which is preliminary data.</text>
</comment>
<dbReference type="InterPro" id="IPR011011">
    <property type="entry name" value="Znf_FYVE_PHD"/>
</dbReference>
<dbReference type="Proteomes" id="UP001159363">
    <property type="component" value="Chromosome 3"/>
</dbReference>
<dbReference type="EMBL" id="JARBHB010000003">
    <property type="protein sequence ID" value="KAJ8890511.1"/>
    <property type="molecule type" value="Genomic_DNA"/>
</dbReference>
<sequence>MNEEIFFSWLQILNAFRVPGKCLLVLDGHSFHCFLECLAFREQHDIELLCLSPHTTHILQALDRTVFKTLKTYFHSEATKYIHNQPSGRISKFNFGELFRKAWHRTAIPAHAEKGFECTGIFPYNSDVIPKEKFFHRQYSLHRKTHQCQFLEDLLQRPQNWISARLLLRPNTGGNRKQKSRLLTPKDNISACRAKRQIKTLKGQQCKKPQNNTRAGHVHTLPPEVEHESSSAKDNPCEMSANCEDDDTLCSFCGLRYNYVESIKRGDWIACQQSSHWYHEVCVGAFGKNIAPPHPISFVSSRRILLYVTLKILKLSHPEGSQMKKRFQDAEHVHPRLPFQDNCGWRLDRGLTPGIMNLQKVPKVLADSFTYHCCRSQRANRNYSV</sequence>
<evidence type="ECO:0000313" key="3">
    <source>
        <dbReference type="Proteomes" id="UP001159363"/>
    </source>
</evidence>
<keyword evidence="3" id="KW-1185">Reference proteome</keyword>
<feature type="non-terminal residue" evidence="2">
    <location>
        <position position="385"/>
    </location>
</feature>
<reference evidence="2 3" key="1">
    <citation type="submission" date="2023-02" db="EMBL/GenBank/DDBJ databases">
        <title>LHISI_Scaffold_Assembly.</title>
        <authorList>
            <person name="Stuart O.P."/>
            <person name="Cleave R."/>
            <person name="Magrath M.J.L."/>
            <person name="Mikheyev A.S."/>
        </authorList>
    </citation>
    <scope>NUCLEOTIDE SEQUENCE [LARGE SCALE GENOMIC DNA]</scope>
    <source>
        <strain evidence="2">Daus_M_001</strain>
        <tissue evidence="2">Leg muscle</tissue>
    </source>
</reference>
<evidence type="ECO:0000313" key="2">
    <source>
        <dbReference type="EMBL" id="KAJ8890511.1"/>
    </source>
</evidence>
<proteinExistence type="predicted"/>
<dbReference type="Pfam" id="PF03184">
    <property type="entry name" value="DDE_1"/>
    <property type="match status" value="1"/>
</dbReference>
<gene>
    <name evidence="2" type="ORF">PR048_010020</name>
</gene>
<name>A0ABQ9I2A5_9NEOP</name>
<accession>A0ABQ9I2A5</accession>